<dbReference type="InterPro" id="IPR015943">
    <property type="entry name" value="WD40/YVTN_repeat-like_dom_sf"/>
</dbReference>
<feature type="region of interest" description="Disordered" evidence="3">
    <location>
        <begin position="71"/>
        <end position="147"/>
    </location>
</feature>
<feature type="compositionally biased region" description="Basic and acidic residues" evidence="3">
    <location>
        <begin position="110"/>
        <end position="124"/>
    </location>
</feature>
<keyword evidence="5" id="KW-1185">Reference proteome</keyword>
<organism evidence="4 5">
    <name type="scientific">Tetrapyrgos nigripes</name>
    <dbReference type="NCBI Taxonomy" id="182062"/>
    <lineage>
        <taxon>Eukaryota</taxon>
        <taxon>Fungi</taxon>
        <taxon>Dikarya</taxon>
        <taxon>Basidiomycota</taxon>
        <taxon>Agaricomycotina</taxon>
        <taxon>Agaricomycetes</taxon>
        <taxon>Agaricomycetidae</taxon>
        <taxon>Agaricales</taxon>
        <taxon>Marasmiineae</taxon>
        <taxon>Marasmiaceae</taxon>
        <taxon>Tetrapyrgos</taxon>
    </lineage>
</organism>
<dbReference type="AlphaFoldDB" id="A0A8H5GQC0"/>
<evidence type="ECO:0000256" key="2">
    <source>
        <dbReference type="ARBA" id="ARBA00022737"/>
    </source>
</evidence>
<accession>A0A8H5GQC0</accession>
<dbReference type="PANTHER" id="PTHR44472:SF1">
    <property type="entry name" value="DDB1 AND CUL4 ASSOCIATED FACTOR 4"/>
    <property type="match status" value="1"/>
</dbReference>
<evidence type="ECO:0000256" key="1">
    <source>
        <dbReference type="ARBA" id="ARBA00022574"/>
    </source>
</evidence>
<dbReference type="InterPro" id="IPR036322">
    <property type="entry name" value="WD40_repeat_dom_sf"/>
</dbReference>
<sequence>MEPEPNTCLVLLASYDLRFPDHSTPTRTFKGHVNNYTQPLGICTDLNEDFLFAAGEDCRIRGWSLRTGEPLHVSTSLSSSTSSARSDDGHSSHPPITRNWGDDQGVGLDIDLRPRSSSHPDVRRNPATTHHHHHHHHHPLQNPFTSLFPNGTPVSAIQVTEEVDGMSLWAAAGQDLYEYRLGQVDGLFSTL</sequence>
<keyword evidence="2" id="KW-0677">Repeat</keyword>
<keyword evidence="1" id="KW-0853">WD repeat</keyword>
<reference evidence="4 5" key="1">
    <citation type="journal article" date="2020" name="ISME J.">
        <title>Uncovering the hidden diversity of litter-decomposition mechanisms in mushroom-forming fungi.</title>
        <authorList>
            <person name="Floudas D."/>
            <person name="Bentzer J."/>
            <person name="Ahren D."/>
            <person name="Johansson T."/>
            <person name="Persson P."/>
            <person name="Tunlid A."/>
        </authorList>
    </citation>
    <scope>NUCLEOTIDE SEQUENCE [LARGE SCALE GENOMIC DNA]</scope>
    <source>
        <strain evidence="4 5">CBS 291.85</strain>
    </source>
</reference>
<evidence type="ECO:0000313" key="5">
    <source>
        <dbReference type="Proteomes" id="UP000559256"/>
    </source>
</evidence>
<proteinExistence type="predicted"/>
<evidence type="ECO:0000256" key="3">
    <source>
        <dbReference type="SAM" id="MobiDB-lite"/>
    </source>
</evidence>
<dbReference type="SUPFAM" id="SSF50978">
    <property type="entry name" value="WD40 repeat-like"/>
    <property type="match status" value="1"/>
</dbReference>
<dbReference type="EMBL" id="JAACJM010000013">
    <property type="protein sequence ID" value="KAF5369274.1"/>
    <property type="molecule type" value="Genomic_DNA"/>
</dbReference>
<protein>
    <submittedName>
        <fullName evidence="4">Uncharacterized protein</fullName>
    </submittedName>
</protein>
<comment type="caution">
    <text evidence="4">The sequence shown here is derived from an EMBL/GenBank/DDBJ whole genome shotgun (WGS) entry which is preliminary data.</text>
</comment>
<evidence type="ECO:0000313" key="4">
    <source>
        <dbReference type="EMBL" id="KAF5369274.1"/>
    </source>
</evidence>
<dbReference type="PANTHER" id="PTHR44472">
    <property type="entry name" value="DDB1- AND CUL4-ASSOCIATED FACTOR 4-RELATED"/>
    <property type="match status" value="1"/>
</dbReference>
<name>A0A8H5GQC0_9AGAR</name>
<feature type="compositionally biased region" description="Basic residues" evidence="3">
    <location>
        <begin position="129"/>
        <end position="139"/>
    </location>
</feature>
<gene>
    <name evidence="4" type="ORF">D9758_002613</name>
</gene>
<dbReference type="Proteomes" id="UP000559256">
    <property type="component" value="Unassembled WGS sequence"/>
</dbReference>
<dbReference type="OrthoDB" id="128867at2759"/>
<dbReference type="InterPro" id="IPR052254">
    <property type="entry name" value="CUL4-DDB1_E3_ligase_receptor"/>
</dbReference>
<dbReference type="Gene3D" id="2.130.10.10">
    <property type="entry name" value="YVTN repeat-like/Quinoprotein amine dehydrogenase"/>
    <property type="match status" value="1"/>
</dbReference>
<feature type="compositionally biased region" description="Low complexity" evidence="3">
    <location>
        <begin position="74"/>
        <end position="84"/>
    </location>
</feature>